<dbReference type="Proteomes" id="UP000694255">
    <property type="component" value="Unassembled WGS sequence"/>
</dbReference>
<evidence type="ECO:0000313" key="1">
    <source>
        <dbReference type="EMBL" id="KAG7666089.1"/>
    </source>
</evidence>
<sequence>MLGRLGQRYLLKTLNRIPYSYYTTITLANYEHFATTSNTNETLQRIHDHIIAPLYRTTCSSTQLTNTKGTNNNNNNSLQLPFEIHCLKLPQNQERPIVNSFLDAQNLYHIHKHPFYFDDPKHKYCIELLKLFQVYYDEITRLRDFIAFHTGSTHFNVSTNQLIKLIEDFRQTTRSRRINIMTNRLLELLDSSSYHKQLIRVSSSIEETNQILSLFEYKLDYFIDLIKLYYRKFNKFETISTLGDLSNCLRSDIECLSIPTKFNQQYFQSIILKYRVNKLIEILNEHSDTPISVLTKIINHPHLDHYIYILDIQSNSDHYSIGFVNSHYLNMLLNTGLIPHSHDYYQIAPKLYQLSIDTTQPEIINTAAKKVLEEWTSFIASNRNIHDSFHDCPLSKIYNVSSDIHVNYVFSSFLLNHIPLEKYIHNCTGNNDLRDRLFETFKEVADHHPHTRHYLFAYLTPEQFVNIFNSSRLIKYFKLRNIPLYNLFPKNSKVFKHIDKLESIRNESGKKFGDMNLSEFKHLIMGLEPELSNSLSEEYVIDNLYILDDLLDRKK</sequence>
<accession>A0A8J5QI71</accession>
<evidence type="ECO:0000313" key="2">
    <source>
        <dbReference type="Proteomes" id="UP000694255"/>
    </source>
</evidence>
<name>A0A8J5QI71_9ASCO</name>
<dbReference type="AlphaFoldDB" id="A0A8J5QI71"/>
<dbReference type="RefSeq" id="XP_049266321.1">
    <property type="nucleotide sequence ID" value="XM_049407334.1"/>
</dbReference>
<dbReference type="EMBL" id="JAGSYN010000043">
    <property type="protein sequence ID" value="KAG7666089.1"/>
    <property type="molecule type" value="Genomic_DNA"/>
</dbReference>
<organism evidence="1 2">
    <name type="scientific">[Candida] subhashii</name>
    <dbReference type="NCBI Taxonomy" id="561895"/>
    <lineage>
        <taxon>Eukaryota</taxon>
        <taxon>Fungi</taxon>
        <taxon>Dikarya</taxon>
        <taxon>Ascomycota</taxon>
        <taxon>Saccharomycotina</taxon>
        <taxon>Pichiomycetes</taxon>
        <taxon>Debaryomycetaceae</taxon>
        <taxon>Spathaspora</taxon>
    </lineage>
</organism>
<dbReference type="GeneID" id="73467146"/>
<reference evidence="1 2" key="1">
    <citation type="journal article" date="2021" name="DNA Res.">
        <title>Genome analysis of Candida subhashii reveals its hybrid nature and dual mitochondrial genome conformations.</title>
        <authorList>
            <person name="Mixao V."/>
            <person name="Hegedusova E."/>
            <person name="Saus E."/>
            <person name="Pryszcz L.P."/>
            <person name="Cillingova A."/>
            <person name="Nosek J."/>
            <person name="Gabaldon T."/>
        </authorList>
    </citation>
    <scope>NUCLEOTIDE SEQUENCE [LARGE SCALE GENOMIC DNA]</scope>
    <source>
        <strain evidence="1 2">CBS 10753</strain>
    </source>
</reference>
<protein>
    <submittedName>
        <fullName evidence="1">Uncharacterized protein</fullName>
    </submittedName>
</protein>
<proteinExistence type="predicted"/>
<gene>
    <name evidence="1" type="ORF">J8A68_000345</name>
</gene>
<keyword evidence="2" id="KW-1185">Reference proteome</keyword>
<comment type="caution">
    <text evidence="1">The sequence shown here is derived from an EMBL/GenBank/DDBJ whole genome shotgun (WGS) entry which is preliminary data.</text>
</comment>